<proteinExistence type="predicted"/>
<dbReference type="Gene3D" id="3.40.50.300">
    <property type="entry name" value="P-loop containing nucleotide triphosphate hydrolases"/>
    <property type="match status" value="1"/>
</dbReference>
<dbReference type="Pfam" id="PF25872">
    <property type="entry name" value="HTH_77"/>
    <property type="match status" value="1"/>
</dbReference>
<feature type="region of interest" description="Disordered" evidence="1">
    <location>
        <begin position="825"/>
        <end position="849"/>
    </location>
</feature>
<gene>
    <name evidence="4" type="ORF">E8A74_36640</name>
</gene>
<dbReference type="AlphaFoldDB" id="A0A4U1IYM2"/>
<accession>A0A4U1IYM2</accession>
<dbReference type="PANTHER" id="PTHR47691">
    <property type="entry name" value="REGULATOR-RELATED"/>
    <property type="match status" value="1"/>
</dbReference>
<dbReference type="Proteomes" id="UP000309215">
    <property type="component" value="Unassembled WGS sequence"/>
</dbReference>
<dbReference type="OrthoDB" id="9812579at2"/>
<feature type="domain" description="Winged helix-turn-helix" evidence="3">
    <location>
        <begin position="275"/>
        <end position="353"/>
    </location>
</feature>
<dbReference type="InterPro" id="IPR027417">
    <property type="entry name" value="P-loop_NTPase"/>
</dbReference>
<comment type="caution">
    <text evidence="4">The sequence shown here is derived from an EMBL/GenBank/DDBJ whole genome shotgun (WGS) entry which is preliminary data.</text>
</comment>
<dbReference type="GO" id="GO:0016887">
    <property type="term" value="F:ATP hydrolysis activity"/>
    <property type="evidence" value="ECO:0007669"/>
    <property type="project" value="InterPro"/>
</dbReference>
<evidence type="ECO:0000313" key="4">
    <source>
        <dbReference type="EMBL" id="TKC99774.1"/>
    </source>
</evidence>
<dbReference type="PANTHER" id="PTHR47691:SF3">
    <property type="entry name" value="HTH-TYPE TRANSCRIPTIONAL REGULATOR RV0890C-RELATED"/>
    <property type="match status" value="1"/>
</dbReference>
<dbReference type="InterPro" id="IPR049945">
    <property type="entry name" value="AAA_22"/>
</dbReference>
<dbReference type="Pfam" id="PF13401">
    <property type="entry name" value="AAA_22"/>
    <property type="match status" value="1"/>
</dbReference>
<dbReference type="Gene3D" id="1.25.40.10">
    <property type="entry name" value="Tetratricopeptide repeat domain"/>
    <property type="match status" value="2"/>
</dbReference>
<keyword evidence="5" id="KW-1185">Reference proteome</keyword>
<sequence>MSRSRAPIALPASARLPEQTTSFVGRVRELRRIGALFREGARLVSVLGPAGIGKTRLALRYARRALAGGRRAVGCVDLSRARGADALLTALAQALSLQVGPRGPSVELMTAELSARAPLLLVLDNLEQVDGAGVALLSALAAGAKGVRWLVTSRAPLRIPEEVRLRLDPLPSRAAARLFEARCRAAEPGFVIGEGNRGEVEALVERLDRNPLAIELAAARADVLTLPQLRARLTRRFELLRPPTGAARAPRSQETPAMVRERSLLAALDGSWELLDPPEQRALARLSVFAGGFDLDAAEALLAEGAAGRAPFTLDLLESLCEQSLLSRERVAPEAEARYRLGESVRDYAAARLGDGPERASAELVHARFYVSLAERWARGAVGPDADDCCAKLRRERENLLAIHVRLAERAPSLAVRAALALGPVLIASSPLRARQEIYGASAVLAERAGDAALTARAALACAEQERYLGETRAALARVVKAAELARGLADPTLEGEAALVRAYLCFDATAFADAAEHAERARASFLAGSDRYGEARALHLLLVLDAHGSQNRSRELAERALHLVREVGDRRLLLSTMVHVGSLSVEQGRHAEARVVLEEALSRSRVDGASEVECRALVYLSLLESDLGDFDRGEARLLEAMPLARELGHRLAEGLVVGSLGVVELLQRRVGEARAHLRRAALLLEDVGNRHARATFVAFAGAAEALSGRDADARALFQVASELVSRAEPPQWVAGVLHVLGGLLEVAEARRARDLRGDDEGCKRLARRAHRRLSDVEAGALRPRVKGRRKGSRIPEASPAAASWADIRLAARLLRTELAALEGPLPAPSSTRAGAASTPEVAADGSWFTPAGGTPVDLGRRPVLRAILARLVEHLRRSPGAALSLSEVFASAWPDERPRRGVAENRVYVAIATLRSLGLRDVLRTRDDGYLLDPGQVIHVRA</sequence>
<dbReference type="SUPFAM" id="SSF48452">
    <property type="entry name" value="TPR-like"/>
    <property type="match status" value="1"/>
</dbReference>
<evidence type="ECO:0000259" key="2">
    <source>
        <dbReference type="Pfam" id="PF13401"/>
    </source>
</evidence>
<organism evidence="4 5">
    <name type="scientific">Polyangium fumosum</name>
    <dbReference type="NCBI Taxonomy" id="889272"/>
    <lineage>
        <taxon>Bacteria</taxon>
        <taxon>Pseudomonadati</taxon>
        <taxon>Myxococcota</taxon>
        <taxon>Polyangia</taxon>
        <taxon>Polyangiales</taxon>
        <taxon>Polyangiaceae</taxon>
        <taxon>Polyangium</taxon>
    </lineage>
</organism>
<dbReference type="RefSeq" id="WP_136933743.1">
    <property type="nucleotide sequence ID" value="NZ_SSMQ01000053.1"/>
</dbReference>
<name>A0A4U1IYM2_9BACT</name>
<protein>
    <submittedName>
        <fullName evidence="4">Uncharacterized protein</fullName>
    </submittedName>
</protein>
<dbReference type="InterPro" id="IPR058852">
    <property type="entry name" value="HTH_77"/>
</dbReference>
<evidence type="ECO:0000259" key="3">
    <source>
        <dbReference type="Pfam" id="PF25872"/>
    </source>
</evidence>
<dbReference type="SUPFAM" id="SSF52540">
    <property type="entry name" value="P-loop containing nucleoside triphosphate hydrolases"/>
    <property type="match status" value="1"/>
</dbReference>
<dbReference type="EMBL" id="SSMQ01000053">
    <property type="protein sequence ID" value="TKC99774.1"/>
    <property type="molecule type" value="Genomic_DNA"/>
</dbReference>
<reference evidence="4 5" key="1">
    <citation type="submission" date="2019-04" db="EMBL/GenBank/DDBJ databases">
        <authorList>
            <person name="Li Y."/>
            <person name="Wang J."/>
        </authorList>
    </citation>
    <scope>NUCLEOTIDE SEQUENCE [LARGE SCALE GENOMIC DNA]</scope>
    <source>
        <strain evidence="4 5">DSM 14668</strain>
    </source>
</reference>
<dbReference type="InterPro" id="IPR011990">
    <property type="entry name" value="TPR-like_helical_dom_sf"/>
</dbReference>
<evidence type="ECO:0000256" key="1">
    <source>
        <dbReference type="SAM" id="MobiDB-lite"/>
    </source>
</evidence>
<evidence type="ECO:0000313" key="5">
    <source>
        <dbReference type="Proteomes" id="UP000309215"/>
    </source>
</evidence>
<feature type="domain" description="ORC1/DEAH AAA+ ATPase" evidence="2">
    <location>
        <begin position="40"/>
        <end position="142"/>
    </location>
</feature>